<dbReference type="Proteomes" id="UP000827976">
    <property type="component" value="Chromosome 5"/>
</dbReference>
<proteinExistence type="predicted"/>
<keyword evidence="2" id="KW-1185">Reference proteome</keyword>
<evidence type="ECO:0000313" key="2">
    <source>
        <dbReference type="Proteomes" id="UP000827976"/>
    </source>
</evidence>
<organism evidence="1 2">
    <name type="scientific">Dioscorea alata</name>
    <name type="common">Purple yam</name>
    <dbReference type="NCBI Taxonomy" id="55571"/>
    <lineage>
        <taxon>Eukaryota</taxon>
        <taxon>Viridiplantae</taxon>
        <taxon>Streptophyta</taxon>
        <taxon>Embryophyta</taxon>
        <taxon>Tracheophyta</taxon>
        <taxon>Spermatophyta</taxon>
        <taxon>Magnoliopsida</taxon>
        <taxon>Liliopsida</taxon>
        <taxon>Dioscoreales</taxon>
        <taxon>Dioscoreaceae</taxon>
        <taxon>Dioscorea</taxon>
    </lineage>
</organism>
<dbReference type="EC" id="2.7.11.1" evidence="1"/>
<name>A0ACB7W766_DIOAL</name>
<keyword evidence="1" id="KW-0418">Kinase</keyword>
<comment type="caution">
    <text evidence="1">The sequence shown here is derived from an EMBL/GenBank/DDBJ whole genome shotgun (WGS) entry which is preliminary data.</text>
</comment>
<dbReference type="EMBL" id="CM037015">
    <property type="protein sequence ID" value="KAH7683440.1"/>
    <property type="molecule type" value="Genomic_DNA"/>
</dbReference>
<evidence type="ECO:0000313" key="1">
    <source>
        <dbReference type="EMBL" id="KAH7683440.1"/>
    </source>
</evidence>
<protein>
    <submittedName>
        <fullName evidence="1">Non-specific serine/threonine protein kinase protein</fullName>
        <ecNumber evidence="1">2.7.11.1</ecNumber>
    </submittedName>
</protein>
<reference evidence="2" key="1">
    <citation type="journal article" date="2022" name="Nat. Commun.">
        <title>Chromosome evolution and the genetic basis of agronomically important traits in greater yam.</title>
        <authorList>
            <person name="Bredeson J.V."/>
            <person name="Lyons J.B."/>
            <person name="Oniyinde I.O."/>
            <person name="Okereke N.R."/>
            <person name="Kolade O."/>
            <person name="Nnabue I."/>
            <person name="Nwadili C.O."/>
            <person name="Hribova E."/>
            <person name="Parker M."/>
            <person name="Nwogha J."/>
            <person name="Shu S."/>
            <person name="Carlson J."/>
            <person name="Kariba R."/>
            <person name="Muthemba S."/>
            <person name="Knop K."/>
            <person name="Barton G.J."/>
            <person name="Sherwood A.V."/>
            <person name="Lopez-Montes A."/>
            <person name="Asiedu R."/>
            <person name="Jamnadass R."/>
            <person name="Muchugi A."/>
            <person name="Goodstein D."/>
            <person name="Egesi C.N."/>
            <person name="Featherston J."/>
            <person name="Asfaw A."/>
            <person name="Simpson G.G."/>
            <person name="Dolezel J."/>
            <person name="Hendre P.S."/>
            <person name="Van Deynze A."/>
            <person name="Kumar P.L."/>
            <person name="Obidiegwu J.E."/>
            <person name="Bhattacharjee R."/>
            <person name="Rokhsar D.S."/>
        </authorList>
    </citation>
    <scope>NUCLEOTIDE SEQUENCE [LARGE SCALE GENOMIC DNA]</scope>
    <source>
        <strain evidence="2">cv. TDa95/00328</strain>
    </source>
</reference>
<sequence length="999" mass="109432">MYQYVSFHLKVSVFMSSIFGVHFSILSLLFISYLTASNGGGCLHIEWKALLQFKNGLIDPKNLLFSWQGHDCCGWMGIACDNQTGAVLSINLYNEHAYQNGPDWAISGKIDSSLLQLKCLMSLDLSYNDFGGIAIPGFIGSLKHLVHLKLTFAGFSGSIPSQLGNLSSLQFLDLMGNDLHLVNDLEWISRLSSLSHLVITGANLSTWGTQWFKHLNSLSSLTKLVLSTCSLSGIPASLPFVNFTKLQVLDLSLNHLDSVIPAWFSNLTSLVHLDMSYAEFYGFIPLELFNLPTLRYVDLSRNYNLTADFSKLMGTGWPSLEHLDLSFNLLHGTLPDSIGNCTSLTELRLLKNMIEGGVPSSIGKLCNLKTLNLAENNMSLGLPPFLDKTGACASEYPLPSLTHLNIQKNHLTGDLPEWLGNLINLQLLDLSYNFIQGSVPPSLGNLSQLTDLILSGNNLNGTLAHNMGQLSKLVNFDVSLNHMTGILTEAHFSKLSDLKYLLLSHNSFTISINSSWLPPFQLEELYLSSCQIGPHVPSWLQNQTELDSLDLSNTGISGKITPWFWNLTKSLILLNISFNKIEGQLPNPLLIGGLADVDMRSNLLTGPLPRLSSMITTLVLSNNQFFGPIPLHFFNSETMVYVSLSNNNLSGQIPSSIGEIMSLEVLDLSRNKLNGSIPESLQNMKSLKALWLEYNSLSGPIPHSLGSLLQLQTLHLSNNKLSGEIPQSLQNCSSLETLDLRDNMLHGVIPTWFAWSFPKLRILGLKSNMFSGQIPPQLSNMSSLQVLDLAHNNFQGHIPLSFGNFKAMTSSPKMNQHLLFGNYYEGHFSMQLSSTSNLLEFTKILSLVVSIDLSRNKLSGHFPGTLTNLTGLLVLDLSDNSLSGEIPQNIGALHGLLSLDLSNNGFSGNIPSSMSSMSFISHLNLSNNNFSGCIPSAGQLSTFDESSYIGNEFLCGLPLDVECSRVNGSKVHGGGDASVENWSFHSVGLGFAVLFLIIA</sequence>
<gene>
    <name evidence="1" type="ORF">IHE45_05G183500</name>
</gene>
<keyword evidence="1" id="KW-0808">Transferase</keyword>
<keyword evidence="1" id="KW-0723">Serine/threonine-protein kinase</keyword>
<accession>A0ACB7W766</accession>